<feature type="compositionally biased region" description="Polar residues" evidence="18">
    <location>
        <begin position="773"/>
        <end position="785"/>
    </location>
</feature>
<keyword evidence="21" id="KW-1185">Reference proteome</keyword>
<feature type="domain" description="TOG" evidence="19">
    <location>
        <begin position="1"/>
        <end position="232"/>
    </location>
</feature>
<keyword evidence="10" id="KW-0677">Repeat</keyword>
<feature type="region of interest" description="Disordered" evidence="18">
    <location>
        <begin position="234"/>
        <end position="292"/>
    </location>
</feature>
<dbReference type="Pfam" id="PF23271">
    <property type="entry name" value="HEAT_GCN1"/>
    <property type="match status" value="1"/>
</dbReference>
<dbReference type="PANTHER" id="PTHR21567">
    <property type="entry name" value="CLASP"/>
    <property type="match status" value="1"/>
</dbReference>
<evidence type="ECO:0000256" key="8">
    <source>
        <dbReference type="ARBA" id="ARBA00022618"/>
    </source>
</evidence>
<keyword evidence="11" id="KW-0498">Mitosis</keyword>
<keyword evidence="8" id="KW-0132">Cell division</keyword>
<evidence type="ECO:0000256" key="13">
    <source>
        <dbReference type="ARBA" id="ARBA00023034"/>
    </source>
</evidence>
<keyword evidence="15" id="KW-0131">Cell cycle</keyword>
<proteinExistence type="inferred from homology"/>
<evidence type="ECO:0000256" key="11">
    <source>
        <dbReference type="ARBA" id="ARBA00022776"/>
    </source>
</evidence>
<dbReference type="PANTHER" id="PTHR21567:SF28">
    <property type="entry name" value="CLIP-ASSOCIATING PROTEIN 1"/>
    <property type="match status" value="1"/>
</dbReference>
<feature type="compositionally biased region" description="Low complexity" evidence="18">
    <location>
        <begin position="1134"/>
        <end position="1143"/>
    </location>
</feature>
<feature type="domain" description="TOG" evidence="19">
    <location>
        <begin position="319"/>
        <end position="551"/>
    </location>
</feature>
<dbReference type="SMART" id="SM01349">
    <property type="entry name" value="TOG"/>
    <property type="match status" value="4"/>
</dbReference>
<dbReference type="GO" id="GO:0005881">
    <property type="term" value="C:cytoplasmic microtubule"/>
    <property type="evidence" value="ECO:0007669"/>
    <property type="project" value="TreeGrafter"/>
</dbReference>
<protein>
    <submittedName>
        <fullName evidence="20">CLAP1 protein</fullName>
    </submittedName>
</protein>
<feature type="region of interest" description="Disordered" evidence="18">
    <location>
        <begin position="849"/>
        <end position="869"/>
    </location>
</feature>
<dbReference type="InterPro" id="IPR034085">
    <property type="entry name" value="TOG"/>
</dbReference>
<keyword evidence="9" id="KW-0493">Microtubule</keyword>
<accession>A0A7L0RMT7</accession>
<dbReference type="GO" id="GO:0000776">
    <property type="term" value="C:kinetochore"/>
    <property type="evidence" value="ECO:0007669"/>
    <property type="project" value="UniProtKB-KW"/>
</dbReference>
<feature type="repeat" description="HEAT" evidence="17">
    <location>
        <begin position="168"/>
        <end position="206"/>
    </location>
</feature>
<feature type="region of interest" description="Disordered" evidence="18">
    <location>
        <begin position="1109"/>
        <end position="1158"/>
    </location>
</feature>
<dbReference type="FunFam" id="1.25.10.10:FF:000001">
    <property type="entry name" value="CLIP-associating protein 1 isoform 2"/>
    <property type="match status" value="1"/>
</dbReference>
<dbReference type="FunFam" id="1.25.10.10:FF:000031">
    <property type="entry name" value="CLIP-associating protein 1 isoform 2"/>
    <property type="match status" value="1"/>
</dbReference>
<keyword evidence="6" id="KW-0158">Chromosome</keyword>
<evidence type="ECO:0000256" key="14">
    <source>
        <dbReference type="ARBA" id="ARBA00023212"/>
    </source>
</evidence>
<feature type="compositionally biased region" description="Low complexity" evidence="18">
    <location>
        <begin position="253"/>
        <end position="267"/>
    </location>
</feature>
<feature type="compositionally biased region" description="Polar residues" evidence="18">
    <location>
        <begin position="571"/>
        <end position="597"/>
    </location>
</feature>
<dbReference type="EMBL" id="VXAP01000114">
    <property type="protein sequence ID" value="NXL31226.1"/>
    <property type="molecule type" value="Genomic_DNA"/>
</dbReference>
<dbReference type="GO" id="GO:0005876">
    <property type="term" value="C:spindle microtubule"/>
    <property type="evidence" value="ECO:0007669"/>
    <property type="project" value="TreeGrafter"/>
</dbReference>
<feature type="non-terminal residue" evidence="20">
    <location>
        <position position="1"/>
    </location>
</feature>
<dbReference type="SUPFAM" id="SSF48371">
    <property type="entry name" value="ARM repeat"/>
    <property type="match status" value="2"/>
</dbReference>
<comment type="subcellular location">
    <subcellularLocation>
        <location evidence="4">Chromosome</location>
        <location evidence="4">Centromere</location>
        <location evidence="4">Kinetochore</location>
    </subcellularLocation>
    <subcellularLocation>
        <location evidence="2">Cytoplasm</location>
        <location evidence="2">Cytoskeleton</location>
        <location evidence="2">Microtubule organizing center</location>
        <location evidence="2">Centrosome</location>
    </subcellularLocation>
    <subcellularLocation>
        <location evidence="1">Cytoplasm</location>
        <location evidence="1">Cytoskeleton</location>
        <location evidence="1">Spindle</location>
    </subcellularLocation>
    <subcellularLocation>
        <location evidence="3">Golgi apparatus</location>
        <location evidence="3">trans-Golgi network</location>
    </subcellularLocation>
</comment>
<dbReference type="Proteomes" id="UP000591073">
    <property type="component" value="Unassembled WGS sequence"/>
</dbReference>
<dbReference type="GO" id="GO:0051301">
    <property type="term" value="P:cell division"/>
    <property type="evidence" value="ECO:0007669"/>
    <property type="project" value="UniProtKB-KW"/>
</dbReference>
<feature type="compositionally biased region" description="Polar residues" evidence="18">
    <location>
        <begin position="1110"/>
        <end position="1125"/>
    </location>
</feature>
<dbReference type="OrthoDB" id="46159at2759"/>
<evidence type="ECO:0000259" key="19">
    <source>
        <dbReference type="SMART" id="SM01349"/>
    </source>
</evidence>
<feature type="compositionally biased region" description="Low complexity" evidence="18">
    <location>
        <begin position="668"/>
        <end position="687"/>
    </location>
</feature>
<dbReference type="GO" id="GO:0030010">
    <property type="term" value="P:establishment of cell polarity"/>
    <property type="evidence" value="ECO:0007669"/>
    <property type="project" value="UniProtKB-ARBA"/>
</dbReference>
<feature type="domain" description="TOG" evidence="19">
    <location>
        <begin position="878"/>
        <end position="1115"/>
    </location>
</feature>
<evidence type="ECO:0000256" key="6">
    <source>
        <dbReference type="ARBA" id="ARBA00022454"/>
    </source>
</evidence>
<dbReference type="InterPro" id="IPR048491">
    <property type="entry name" value="XMAP215_CLASP_TOG"/>
</dbReference>
<dbReference type="PROSITE" id="PS50077">
    <property type="entry name" value="HEAT_REPEAT"/>
    <property type="match status" value="1"/>
</dbReference>
<evidence type="ECO:0000256" key="4">
    <source>
        <dbReference type="ARBA" id="ARBA00004629"/>
    </source>
</evidence>
<dbReference type="GO" id="GO:0005794">
    <property type="term" value="C:Golgi apparatus"/>
    <property type="evidence" value="ECO:0007669"/>
    <property type="project" value="UniProtKB-SubCell"/>
</dbReference>
<dbReference type="Gene3D" id="1.25.10.10">
    <property type="entry name" value="Leucine-rich Repeat Variant"/>
    <property type="match status" value="4"/>
</dbReference>
<sequence>MEPSMEYCLAQVLQKDVGKRLQVGQELIDYFSDKQKSADLEHDQTMLDKMVDGLATSWVNSSNYKVVLLGIDILSALVSRLQDRFKAQIGTVLPSLLDRLGDSKDSVREQDQTLLLKIMEQAANPQYVWDRMLGGFKHKNFRTREGICLCLIATLNASGAQSLTLSKIVPHICNLLGDPNSQVRDAAINSLVEIYRHVGERVRADLSKKGLPQSRLNVIFTKFDEVQKSGNMIQSSGDKIFDDEDSVDGNRPSSASSSTSSKAPANSRRVGMGTTRRLGSAALGSKSSTAKEGAGAVDEEDFIKAFEDVPTVQIYSSRDLEESINKIREILSDDKHDWEQRVSALKKIRSLLLAGAAEYDNFFQHLRLLDGAFKLSAKDLRSQVVREACITLGHLSSVLGNKFDHGAEAIMPTIFNLIPNSAKVMATSGVVAVRLIIRHTHIPRLIPIITSNCTSKSVAVRRRCFEFLDLLLQEWQTHSLERHISVLAETIKKGIHDADSEARIEARKCYWGFHSHFSREAEHLYHTLESSYQKALQSHLKNSDSIVSLPQSDRSSSSSQESLNRPLSAKRSPTGSTTSRASTVSTKSVSTPGSLQRSRSDVDVNAAASAKSKVTSSGASTPFSSAAALPPGSYASLGRIRTRRQSSGSATSVTSTPADTRGRSRAKVVSQSQPGSRSSSPGKLLGSAYGGLSGGTSRVQPVPSSSEKRSKIPRSQGCSRETSPSRIGLARSSRIPRPSMSQGCSRDTSRESSRDTSPARGFPPLASRRHSRSTSALSTADSVGQSDRFGLGQPGRMPASVNAMRVLSTSTDLEAAVADALVRGKIQNASDTGKWLEKKPVRRRYEPYGMYSDDDANSDASSACSERSYGSRNGGIPHYLRQTEDVAEVLNHCASSNWSERKEGLIGLQNLLKSQRTLSRVELKRLCEIFTRMFADPHSKVFSMFLETLVDFIIIHKDDLQDWLFVLLTQLLKKMGADLLGSVQAKVQKALDVTRDSFPFDQQFNILMRFIVDQTQTPNLKVKVAILKYIESLARQMDPTDFVNSSETRLAVSRIITWTTEPKSSDVRKAAQIVLISLFELNTPEFTMLLGALPKTFQDGATKLLHNHLKNSSNTSVGSPSNTLGRTPSRHSSSRTSPLTSPTNCSHGGLSPSMLDYDTENLNSDEIYSSLRGVTEAIEKFSFRSQEDLNEPIKRDGKKDCDIVSRDGGLAVPTSDVRGSSDVVEGGRMALDNKTSLLNTQPPRAFSGPRAREYNPYPYADTINTYDKTALKEAVFDDDMDQLRDEVPIDHSDLVADLLKELSNHNERVEERKGALLELLKITREDNLGVWEEHFKTILLLLLETLGDKDHSIRALALRVLREILRNQPARFKNYAELTIMKTLEAHKDSHKEVVRAAEEAASTLASSIHPEQCIKVLCPIIQTADYPINLAAIKMQTKVIERISKESLHQLLPDIIPGLLQGYDNTESSVRKASVFCLVAIYSVIGEELKPHLAQLTGSKMKLLNLYIKRAQTTNSNSSSSSDVSTHS</sequence>
<dbReference type="InterPro" id="IPR021133">
    <property type="entry name" value="HEAT_type_2"/>
</dbReference>
<evidence type="ECO:0000256" key="1">
    <source>
        <dbReference type="ARBA" id="ARBA00004186"/>
    </source>
</evidence>
<dbReference type="GO" id="GO:0008017">
    <property type="term" value="F:microtubule binding"/>
    <property type="evidence" value="ECO:0007669"/>
    <property type="project" value="TreeGrafter"/>
</dbReference>
<feature type="non-terminal residue" evidence="20">
    <location>
        <position position="1529"/>
    </location>
</feature>
<dbReference type="GO" id="GO:0072686">
    <property type="term" value="C:mitotic spindle"/>
    <property type="evidence" value="ECO:0007669"/>
    <property type="project" value="TreeGrafter"/>
</dbReference>
<evidence type="ECO:0000313" key="21">
    <source>
        <dbReference type="Proteomes" id="UP000591073"/>
    </source>
</evidence>
<keyword evidence="13" id="KW-0333">Golgi apparatus</keyword>
<dbReference type="InterPro" id="IPR011989">
    <property type="entry name" value="ARM-like"/>
</dbReference>
<keyword evidence="14" id="KW-0206">Cytoskeleton</keyword>
<dbReference type="GO" id="GO:0090307">
    <property type="term" value="P:mitotic spindle assembly"/>
    <property type="evidence" value="ECO:0007669"/>
    <property type="project" value="TreeGrafter"/>
</dbReference>
<feature type="compositionally biased region" description="Polar residues" evidence="18">
    <location>
        <begin position="645"/>
        <end position="658"/>
    </location>
</feature>
<feature type="compositionally biased region" description="Polar residues" evidence="18">
    <location>
        <begin position="716"/>
        <end position="725"/>
    </location>
</feature>
<evidence type="ECO:0000256" key="12">
    <source>
        <dbReference type="ARBA" id="ARBA00022838"/>
    </source>
</evidence>
<feature type="compositionally biased region" description="Low complexity" evidence="18">
    <location>
        <begin position="548"/>
        <end position="567"/>
    </location>
</feature>
<comment type="similarity">
    <text evidence="5">Belongs to the CLASP family.</text>
</comment>
<evidence type="ECO:0000256" key="5">
    <source>
        <dbReference type="ARBA" id="ARBA00009549"/>
    </source>
</evidence>
<dbReference type="InterPro" id="IPR057546">
    <property type="entry name" value="HEAT_GCN1"/>
</dbReference>
<keyword evidence="16" id="KW-0137">Centromere</keyword>
<dbReference type="FunFam" id="1.25.10.10:FF:000005">
    <property type="entry name" value="CLIP-associating protein 1 isoform 2"/>
    <property type="match status" value="1"/>
</dbReference>
<comment type="caution">
    <text evidence="20">The sequence shown here is derived from an EMBL/GenBank/DDBJ whole genome shotgun (WGS) entry which is preliminary data.</text>
</comment>
<evidence type="ECO:0000256" key="9">
    <source>
        <dbReference type="ARBA" id="ARBA00022701"/>
    </source>
</evidence>
<feature type="region of interest" description="Disordered" evidence="18">
    <location>
        <begin position="543"/>
        <end position="797"/>
    </location>
</feature>
<evidence type="ECO:0000256" key="3">
    <source>
        <dbReference type="ARBA" id="ARBA00004601"/>
    </source>
</evidence>
<keyword evidence="7" id="KW-0963">Cytoplasm</keyword>
<dbReference type="Pfam" id="PF21040">
    <property type="entry name" value="CEP104-like_TOG"/>
    <property type="match status" value="1"/>
</dbReference>
<evidence type="ECO:0000256" key="7">
    <source>
        <dbReference type="ARBA" id="ARBA00022490"/>
    </source>
</evidence>
<dbReference type="InterPro" id="IPR016024">
    <property type="entry name" value="ARM-type_fold"/>
</dbReference>
<reference evidence="20 21" key="1">
    <citation type="submission" date="2019-09" db="EMBL/GenBank/DDBJ databases">
        <title>Bird 10,000 Genomes (B10K) Project - Family phase.</title>
        <authorList>
            <person name="Zhang G."/>
        </authorList>
    </citation>
    <scope>NUCLEOTIDE SEQUENCE [LARGE SCALE GENOMIC DNA]</scope>
    <source>
        <strain evidence="20">B10K-DU-008-63</strain>
    </source>
</reference>
<feature type="domain" description="TOG" evidence="19">
    <location>
        <begin position="1282"/>
        <end position="1518"/>
    </location>
</feature>
<evidence type="ECO:0000313" key="20">
    <source>
        <dbReference type="EMBL" id="NXL31226.1"/>
    </source>
</evidence>
<evidence type="ECO:0000256" key="18">
    <source>
        <dbReference type="SAM" id="MobiDB-lite"/>
    </source>
</evidence>
<gene>
    <name evidence="20" type="primary">Clasp1</name>
    <name evidence="20" type="ORF">GLABRA_R05154</name>
</gene>
<keyword evidence="12" id="KW-0995">Kinetochore</keyword>
<dbReference type="GO" id="GO:0005813">
    <property type="term" value="C:centrosome"/>
    <property type="evidence" value="ECO:0007669"/>
    <property type="project" value="UniProtKB-SubCell"/>
</dbReference>
<dbReference type="GO" id="GO:0007026">
    <property type="term" value="P:negative regulation of microtubule depolymerization"/>
    <property type="evidence" value="ECO:0007669"/>
    <property type="project" value="UniProtKB-ARBA"/>
</dbReference>
<dbReference type="FunFam" id="1.25.10.10:FF:000006">
    <property type="entry name" value="CLIP-associating protein 1 isoform 2"/>
    <property type="match status" value="1"/>
</dbReference>
<feature type="compositionally biased region" description="Low complexity" evidence="18">
    <location>
        <begin position="606"/>
        <end position="621"/>
    </location>
</feature>
<dbReference type="InterPro" id="IPR024395">
    <property type="entry name" value="CLASP_N_dom"/>
</dbReference>
<name>A0A7L0RMT7_GLABR</name>
<evidence type="ECO:0000256" key="16">
    <source>
        <dbReference type="ARBA" id="ARBA00023328"/>
    </source>
</evidence>
<evidence type="ECO:0000256" key="15">
    <source>
        <dbReference type="ARBA" id="ARBA00023306"/>
    </source>
</evidence>
<dbReference type="GO" id="GO:0043515">
    <property type="term" value="F:kinetochore binding"/>
    <property type="evidence" value="ECO:0007669"/>
    <property type="project" value="TreeGrafter"/>
</dbReference>
<evidence type="ECO:0000256" key="2">
    <source>
        <dbReference type="ARBA" id="ARBA00004300"/>
    </source>
</evidence>
<evidence type="ECO:0000256" key="17">
    <source>
        <dbReference type="PROSITE-ProRule" id="PRU00103"/>
    </source>
</evidence>
<dbReference type="Pfam" id="PF21041">
    <property type="entry name" value="XMAP215_CLASP_TOG"/>
    <property type="match status" value="1"/>
</dbReference>
<dbReference type="GO" id="GO:0040001">
    <property type="term" value="P:establishment of mitotic spindle localization"/>
    <property type="evidence" value="ECO:0007669"/>
    <property type="project" value="TreeGrafter"/>
</dbReference>
<evidence type="ECO:0000256" key="10">
    <source>
        <dbReference type="ARBA" id="ARBA00022737"/>
    </source>
</evidence>
<dbReference type="GO" id="GO:0045180">
    <property type="term" value="C:basal cortex"/>
    <property type="evidence" value="ECO:0007669"/>
    <property type="project" value="TreeGrafter"/>
</dbReference>
<organism evidence="20 21">
    <name type="scientific">Glaucidium brasilianum</name>
    <name type="common">Ferruginous pygmy-owl</name>
    <dbReference type="NCBI Taxonomy" id="78217"/>
    <lineage>
        <taxon>Eukaryota</taxon>
        <taxon>Metazoa</taxon>
        <taxon>Chordata</taxon>
        <taxon>Craniata</taxon>
        <taxon>Vertebrata</taxon>
        <taxon>Euteleostomi</taxon>
        <taxon>Archelosauria</taxon>
        <taxon>Archosauria</taxon>
        <taxon>Dinosauria</taxon>
        <taxon>Saurischia</taxon>
        <taxon>Theropoda</taxon>
        <taxon>Coelurosauria</taxon>
        <taxon>Aves</taxon>
        <taxon>Neognathae</taxon>
        <taxon>Neoaves</taxon>
        <taxon>Telluraves</taxon>
        <taxon>Strigiformes</taxon>
        <taxon>Strigidae</taxon>
        <taxon>Glaucidium</taxon>
    </lineage>
</organism>
<dbReference type="Pfam" id="PF12348">
    <property type="entry name" value="CLASP_N"/>
    <property type="match status" value="1"/>
</dbReference>